<keyword evidence="1" id="KW-0812">Transmembrane</keyword>
<sequence>MQAECRTFRKPLPQDIHEAIVQAVAYGVQAHRRSSQKALSPNRLVVKTHPSTIVVPVLLLLALLAGSITGVLLAANAAQRLDKERIMVGVEKFVDGSAPRLGTYVGGLAQLSTLASFRPEWSFFDDHWYEILTAVVGSVPSEALSVVQHIQLEPFGVLAKLTTLTALPAVGTLGSDLLNTSNPAVRAATLKQVGASCRARQAAGSCGQG</sequence>
<reference evidence="2 3" key="1">
    <citation type="submission" date="2020-02" db="EMBL/GenBank/DDBJ databases">
        <title>Draft genome sequence of Haematococcus lacustris strain NIES-144.</title>
        <authorList>
            <person name="Morimoto D."/>
            <person name="Nakagawa S."/>
            <person name="Yoshida T."/>
            <person name="Sawayama S."/>
        </authorList>
    </citation>
    <scope>NUCLEOTIDE SEQUENCE [LARGE SCALE GENOMIC DNA]</scope>
    <source>
        <strain evidence="2 3">NIES-144</strain>
    </source>
</reference>
<organism evidence="2 3">
    <name type="scientific">Haematococcus lacustris</name>
    <name type="common">Green alga</name>
    <name type="synonym">Haematococcus pluvialis</name>
    <dbReference type="NCBI Taxonomy" id="44745"/>
    <lineage>
        <taxon>Eukaryota</taxon>
        <taxon>Viridiplantae</taxon>
        <taxon>Chlorophyta</taxon>
        <taxon>core chlorophytes</taxon>
        <taxon>Chlorophyceae</taxon>
        <taxon>CS clade</taxon>
        <taxon>Chlamydomonadales</taxon>
        <taxon>Haematococcaceae</taxon>
        <taxon>Haematococcus</taxon>
    </lineage>
</organism>
<keyword evidence="3" id="KW-1185">Reference proteome</keyword>
<evidence type="ECO:0000313" key="2">
    <source>
        <dbReference type="EMBL" id="GFH32793.1"/>
    </source>
</evidence>
<feature type="transmembrane region" description="Helical" evidence="1">
    <location>
        <begin position="53"/>
        <end position="75"/>
    </location>
</feature>
<name>A0A6A0AKI9_HAELA</name>
<proteinExistence type="predicted"/>
<dbReference type="AlphaFoldDB" id="A0A6A0AKI9"/>
<dbReference type="EMBL" id="BLLF01007142">
    <property type="protein sequence ID" value="GFH32793.1"/>
    <property type="molecule type" value="Genomic_DNA"/>
</dbReference>
<accession>A0A6A0AKI9</accession>
<feature type="non-terminal residue" evidence="2">
    <location>
        <position position="209"/>
    </location>
</feature>
<evidence type="ECO:0000256" key="1">
    <source>
        <dbReference type="SAM" id="Phobius"/>
    </source>
</evidence>
<evidence type="ECO:0000313" key="3">
    <source>
        <dbReference type="Proteomes" id="UP000485058"/>
    </source>
</evidence>
<protein>
    <submittedName>
        <fullName evidence="2">Uncharacterized protein</fullName>
    </submittedName>
</protein>
<dbReference type="Proteomes" id="UP000485058">
    <property type="component" value="Unassembled WGS sequence"/>
</dbReference>
<keyword evidence="1" id="KW-1133">Transmembrane helix</keyword>
<gene>
    <name evidence="2" type="ORF">HaLaN_32074</name>
</gene>
<keyword evidence="1" id="KW-0472">Membrane</keyword>
<comment type="caution">
    <text evidence="2">The sequence shown here is derived from an EMBL/GenBank/DDBJ whole genome shotgun (WGS) entry which is preliminary data.</text>
</comment>